<feature type="transmembrane region" description="Helical" evidence="1">
    <location>
        <begin position="35"/>
        <end position="55"/>
    </location>
</feature>
<dbReference type="Proteomes" id="UP000009022">
    <property type="component" value="Unassembled WGS sequence"/>
</dbReference>
<organism evidence="2 3">
    <name type="scientific">Trichoplax adhaerens</name>
    <name type="common">Trichoplax reptans</name>
    <dbReference type="NCBI Taxonomy" id="10228"/>
    <lineage>
        <taxon>Eukaryota</taxon>
        <taxon>Metazoa</taxon>
        <taxon>Placozoa</taxon>
        <taxon>Uniplacotomia</taxon>
        <taxon>Trichoplacea</taxon>
        <taxon>Trichoplacidae</taxon>
        <taxon>Trichoplax</taxon>
    </lineage>
</organism>
<reference evidence="2 3" key="1">
    <citation type="journal article" date="2008" name="Nature">
        <title>The Trichoplax genome and the nature of placozoans.</title>
        <authorList>
            <person name="Srivastava M."/>
            <person name="Begovic E."/>
            <person name="Chapman J."/>
            <person name="Putnam N.H."/>
            <person name="Hellsten U."/>
            <person name="Kawashima T."/>
            <person name="Kuo A."/>
            <person name="Mitros T."/>
            <person name="Salamov A."/>
            <person name="Carpenter M.L."/>
            <person name="Signorovitch A.Y."/>
            <person name="Moreno M.A."/>
            <person name="Kamm K."/>
            <person name="Grimwood J."/>
            <person name="Schmutz J."/>
            <person name="Shapiro H."/>
            <person name="Grigoriev I.V."/>
            <person name="Buss L.W."/>
            <person name="Schierwater B."/>
            <person name="Dellaporta S.L."/>
            <person name="Rokhsar D.S."/>
        </authorList>
    </citation>
    <scope>NUCLEOTIDE SEQUENCE [LARGE SCALE GENOMIC DNA]</scope>
    <source>
        <strain evidence="2 3">Grell-BS-1999</strain>
    </source>
</reference>
<dbReference type="PhylomeDB" id="B3S425"/>
<dbReference type="OMA" id="VCAYDRV"/>
<dbReference type="AlphaFoldDB" id="B3S425"/>
<dbReference type="InterPro" id="IPR029058">
    <property type="entry name" value="AB_hydrolase_fold"/>
</dbReference>
<evidence type="ECO:0000313" key="2">
    <source>
        <dbReference type="EMBL" id="EDV22566.1"/>
    </source>
</evidence>
<keyword evidence="1" id="KW-0812">Transmembrane</keyword>
<dbReference type="CTD" id="6756322"/>
<dbReference type="KEGG" id="tad:TRIADDRAFT_58929"/>
<dbReference type="EMBL" id="DS985249">
    <property type="protein sequence ID" value="EDV22566.1"/>
    <property type="molecule type" value="Genomic_DNA"/>
</dbReference>
<protein>
    <recommendedName>
        <fullName evidence="4">AB hydrolase-1 domain-containing protein</fullName>
    </recommendedName>
</protein>
<keyword evidence="1" id="KW-0472">Membrane</keyword>
<dbReference type="GeneID" id="6756322"/>
<proteinExistence type="predicted"/>
<dbReference type="InParanoid" id="B3S425"/>
<dbReference type="eggNOG" id="ENOG502QWRR">
    <property type="taxonomic scope" value="Eukaryota"/>
</dbReference>
<dbReference type="STRING" id="10228.B3S425"/>
<keyword evidence="1" id="KW-1133">Transmembrane helix</keyword>
<dbReference type="HOGENOM" id="CLU_020336_9_0_1"/>
<evidence type="ECO:0000313" key="3">
    <source>
        <dbReference type="Proteomes" id="UP000009022"/>
    </source>
</evidence>
<dbReference type="Gene3D" id="3.40.50.1820">
    <property type="entry name" value="alpha/beta hydrolase"/>
    <property type="match status" value="1"/>
</dbReference>
<gene>
    <name evidence="2" type="ORF">TRIADDRAFT_58929</name>
</gene>
<evidence type="ECO:0008006" key="4">
    <source>
        <dbReference type="Google" id="ProtNLM"/>
    </source>
</evidence>
<evidence type="ECO:0000256" key="1">
    <source>
        <dbReference type="SAM" id="Phobius"/>
    </source>
</evidence>
<dbReference type="RefSeq" id="XP_002115110.1">
    <property type="nucleotide sequence ID" value="XM_002115074.1"/>
</dbReference>
<dbReference type="SUPFAM" id="SSF53474">
    <property type="entry name" value="alpha/beta-Hydrolases"/>
    <property type="match status" value="1"/>
</dbReference>
<dbReference type="OrthoDB" id="294702at2759"/>
<sequence>MERKLERKRKALDEHRKEVKKALSEQEKVGKSNSWTWTIFKFLVISILVLTILNYSSLKQEYAKLRPEDGKLHDIGFGHNLFIYCQGHGKPVVVLDAPAGETFDTWTLIQREVAKHTKNASALNQANSSVVHGTEKMVDDLRRLLSTAKVSLKPLIYVGAEMGAINGRYYSSLNFPEVAHLVLVNPLTENFLSINERVWELFWYSHLVPSIQKAQLLSAIGFTRVGYKLYLKKDALEDENVDEMVKLRHKYLSCSPGHQSTKLEEYLLLNASLIRLKNFLLHEPIPDTMPVTVIASDQFDRNISSELNQVWQNLITELTDKIHPQSRRVKIADGDRKDIYYKGAPTISKVIIQAIKQYRKSRVMKST</sequence>
<name>B3S425_TRIAD</name>
<accession>B3S425</accession>
<keyword evidence="3" id="KW-1185">Reference proteome</keyword>